<dbReference type="AlphaFoldDB" id="A0A3P6AKF8"/>
<proteinExistence type="predicted"/>
<organism evidence="2">
    <name type="scientific">Brassica oleracea</name>
    <name type="common">Wild cabbage</name>
    <dbReference type="NCBI Taxonomy" id="3712"/>
    <lineage>
        <taxon>Eukaryota</taxon>
        <taxon>Viridiplantae</taxon>
        <taxon>Streptophyta</taxon>
        <taxon>Embryophyta</taxon>
        <taxon>Tracheophyta</taxon>
        <taxon>Spermatophyta</taxon>
        <taxon>Magnoliopsida</taxon>
        <taxon>eudicotyledons</taxon>
        <taxon>Gunneridae</taxon>
        <taxon>Pentapetalae</taxon>
        <taxon>rosids</taxon>
        <taxon>malvids</taxon>
        <taxon>Brassicales</taxon>
        <taxon>Brassicaceae</taxon>
        <taxon>Brassiceae</taxon>
        <taxon>Brassica</taxon>
    </lineage>
</organism>
<feature type="transmembrane region" description="Helical" evidence="1">
    <location>
        <begin position="26"/>
        <end position="52"/>
    </location>
</feature>
<dbReference type="EMBL" id="LR031872">
    <property type="protein sequence ID" value="VDC94346.1"/>
    <property type="molecule type" value="Genomic_DNA"/>
</dbReference>
<reference evidence="2" key="1">
    <citation type="submission" date="2018-11" db="EMBL/GenBank/DDBJ databases">
        <authorList>
            <consortium name="Genoscope - CEA"/>
            <person name="William W."/>
        </authorList>
    </citation>
    <scope>NUCLEOTIDE SEQUENCE</scope>
</reference>
<dbReference type="Gene3D" id="2.130.10.10">
    <property type="entry name" value="YVTN repeat-like/Quinoprotein amine dehydrogenase"/>
    <property type="match status" value="1"/>
</dbReference>
<keyword evidence="1" id="KW-0472">Membrane</keyword>
<gene>
    <name evidence="2" type="ORF">BOLC3T17688H</name>
</gene>
<protein>
    <submittedName>
        <fullName evidence="2">Uncharacterized protein</fullName>
    </submittedName>
</protein>
<dbReference type="InterPro" id="IPR015943">
    <property type="entry name" value="WD40/YVTN_repeat-like_dom_sf"/>
</dbReference>
<keyword evidence="1" id="KW-0812">Transmembrane</keyword>
<evidence type="ECO:0000256" key="1">
    <source>
        <dbReference type="SAM" id="Phobius"/>
    </source>
</evidence>
<sequence>MRDEYVSILQKKVSPLSLRFVLKGSVAVWVSFVVILNYSFAALLCFVCTGIVDVMGKLNYVVTAQESTSVTHSCVGNFTSLRNLVIAKCNRIEIHKITPQGIEVLRTTH</sequence>
<name>A0A3P6AKF8_BRAOL</name>
<accession>A0A3P6AKF8</accession>
<keyword evidence="1" id="KW-1133">Transmembrane helix</keyword>
<evidence type="ECO:0000313" key="2">
    <source>
        <dbReference type="EMBL" id="VDC94346.1"/>
    </source>
</evidence>